<dbReference type="PRINTS" id="PR00237">
    <property type="entry name" value="GPCRRHODOPSN"/>
</dbReference>
<keyword evidence="5 11" id="KW-1133">Transmembrane helix</keyword>
<dbReference type="PROSITE" id="PS50262">
    <property type="entry name" value="G_PROTEIN_RECEP_F1_2"/>
    <property type="match status" value="1"/>
</dbReference>
<dbReference type="GeneID" id="111085702"/>
<sequence length="320" mass="37239">MRDVRVFSLWVLAFLGLFGNGMMLVWLWAHRKRRIRIVRLFGNLAIADVLVTLCGTLPLLALEYLGTEWRVGEILCKIFYFLLGFSSCSSNYMMVPIAFDRCRAVKRPLALRIKVFRLTAFGWVTAFLLNLPSIVLYREVNEDRQTVCRSVMFDWSPIYIRVMITCMVIFVYVIPIIAIITCNTRVFQQLRKSFRVYRYDNEEYHANILRISSLGICSRKVHTTPLQSAEIRTVKLTVAIILVFLVCEAPFCVLQLCRAYGDPQALHSEIYTMLPIMSISNSSIMPFVFLILYAKFPYPRSSSRSSRKEHSRWSFVRDYV</sequence>
<dbReference type="RefSeq" id="XP_022241246.1">
    <property type="nucleotide sequence ID" value="XM_022385538.1"/>
</dbReference>
<evidence type="ECO:0000256" key="2">
    <source>
        <dbReference type="ARBA" id="ARBA00010663"/>
    </source>
</evidence>
<dbReference type="SUPFAM" id="SSF81321">
    <property type="entry name" value="Family A G protein-coupled receptor-like"/>
    <property type="match status" value="1"/>
</dbReference>
<keyword evidence="8 10" id="KW-0675">Receptor</keyword>
<evidence type="ECO:0000256" key="4">
    <source>
        <dbReference type="ARBA" id="ARBA00022692"/>
    </source>
</evidence>
<evidence type="ECO:0000256" key="11">
    <source>
        <dbReference type="SAM" id="Phobius"/>
    </source>
</evidence>
<feature type="transmembrane region" description="Helical" evidence="11">
    <location>
        <begin position="273"/>
        <end position="294"/>
    </location>
</feature>
<comment type="similarity">
    <text evidence="2 10">Belongs to the G-protein coupled receptor 1 family.</text>
</comment>
<keyword evidence="7 11" id="KW-0472">Membrane</keyword>
<dbReference type="PANTHER" id="PTHR24230:SF163">
    <property type="entry name" value="CORAZONIN RECEPTOR, ISOFORM B"/>
    <property type="match status" value="1"/>
</dbReference>
<reference evidence="14" key="1">
    <citation type="submission" date="2025-08" db="UniProtKB">
        <authorList>
            <consortium name="RefSeq"/>
        </authorList>
    </citation>
    <scope>IDENTIFICATION</scope>
    <source>
        <tissue evidence="14">Muscle</tissue>
    </source>
</reference>
<dbReference type="Proteomes" id="UP000694941">
    <property type="component" value="Unplaced"/>
</dbReference>
<dbReference type="Pfam" id="PF00001">
    <property type="entry name" value="7tm_1"/>
    <property type="match status" value="1"/>
</dbReference>
<feature type="transmembrane region" description="Helical" evidence="11">
    <location>
        <begin position="120"/>
        <end position="138"/>
    </location>
</feature>
<comment type="subcellular location">
    <subcellularLocation>
        <location evidence="1">Cell membrane</location>
        <topology evidence="1">Multi-pass membrane protein</topology>
    </subcellularLocation>
</comment>
<keyword evidence="4 10" id="KW-0812">Transmembrane</keyword>
<evidence type="ECO:0000256" key="10">
    <source>
        <dbReference type="RuleBase" id="RU000688"/>
    </source>
</evidence>
<proteinExistence type="inferred from homology"/>
<feature type="transmembrane region" description="Helical" evidence="11">
    <location>
        <begin position="40"/>
        <end position="66"/>
    </location>
</feature>
<keyword evidence="9 10" id="KW-0807">Transducer</keyword>
<evidence type="ECO:0000256" key="1">
    <source>
        <dbReference type="ARBA" id="ARBA00004651"/>
    </source>
</evidence>
<feature type="transmembrane region" description="Helical" evidence="11">
    <location>
        <begin position="158"/>
        <end position="182"/>
    </location>
</feature>
<name>A0ABM1SC91_LIMPO</name>
<keyword evidence="13" id="KW-1185">Reference proteome</keyword>
<dbReference type="InterPro" id="IPR017452">
    <property type="entry name" value="GPCR_Rhodpsn_7TM"/>
</dbReference>
<dbReference type="PANTHER" id="PTHR24230">
    <property type="entry name" value="G-PROTEIN COUPLED RECEPTOR"/>
    <property type="match status" value="1"/>
</dbReference>
<evidence type="ECO:0000256" key="7">
    <source>
        <dbReference type="ARBA" id="ARBA00023136"/>
    </source>
</evidence>
<organism evidence="13 14">
    <name type="scientific">Limulus polyphemus</name>
    <name type="common">Atlantic horseshoe crab</name>
    <dbReference type="NCBI Taxonomy" id="6850"/>
    <lineage>
        <taxon>Eukaryota</taxon>
        <taxon>Metazoa</taxon>
        <taxon>Ecdysozoa</taxon>
        <taxon>Arthropoda</taxon>
        <taxon>Chelicerata</taxon>
        <taxon>Merostomata</taxon>
        <taxon>Xiphosura</taxon>
        <taxon>Limulidae</taxon>
        <taxon>Limulus</taxon>
    </lineage>
</organism>
<protein>
    <submittedName>
        <fullName evidence="14">Mesotocin receptor-like isoform X1</fullName>
    </submittedName>
</protein>
<evidence type="ECO:0000313" key="13">
    <source>
        <dbReference type="Proteomes" id="UP000694941"/>
    </source>
</evidence>
<evidence type="ECO:0000259" key="12">
    <source>
        <dbReference type="PROSITE" id="PS50262"/>
    </source>
</evidence>
<evidence type="ECO:0000256" key="3">
    <source>
        <dbReference type="ARBA" id="ARBA00022475"/>
    </source>
</evidence>
<feature type="domain" description="G-protein coupled receptors family 1 profile" evidence="12">
    <location>
        <begin position="19"/>
        <end position="289"/>
    </location>
</feature>
<keyword evidence="6 10" id="KW-0297">G-protein coupled receptor</keyword>
<gene>
    <name evidence="14" type="primary">LOC111085702</name>
</gene>
<evidence type="ECO:0000256" key="5">
    <source>
        <dbReference type="ARBA" id="ARBA00022989"/>
    </source>
</evidence>
<dbReference type="PROSITE" id="PS00237">
    <property type="entry name" value="G_PROTEIN_RECEP_F1_1"/>
    <property type="match status" value="1"/>
</dbReference>
<evidence type="ECO:0000256" key="8">
    <source>
        <dbReference type="ARBA" id="ARBA00023170"/>
    </source>
</evidence>
<dbReference type="Gene3D" id="1.20.1070.10">
    <property type="entry name" value="Rhodopsin 7-helix transmembrane proteins"/>
    <property type="match status" value="1"/>
</dbReference>
<evidence type="ECO:0000313" key="14">
    <source>
        <dbReference type="RefSeq" id="XP_022241246.1"/>
    </source>
</evidence>
<evidence type="ECO:0000256" key="6">
    <source>
        <dbReference type="ARBA" id="ARBA00023040"/>
    </source>
</evidence>
<feature type="transmembrane region" description="Helical" evidence="11">
    <location>
        <begin position="236"/>
        <end position="261"/>
    </location>
</feature>
<dbReference type="InterPro" id="IPR000276">
    <property type="entry name" value="GPCR_Rhodpsn"/>
</dbReference>
<keyword evidence="3" id="KW-1003">Cell membrane</keyword>
<feature type="transmembrane region" description="Helical" evidence="11">
    <location>
        <begin position="6"/>
        <end position="28"/>
    </location>
</feature>
<evidence type="ECO:0000256" key="9">
    <source>
        <dbReference type="ARBA" id="ARBA00023224"/>
    </source>
</evidence>
<feature type="transmembrane region" description="Helical" evidence="11">
    <location>
        <begin position="78"/>
        <end position="99"/>
    </location>
</feature>
<accession>A0ABM1SC91</accession>